<organism evidence="3 4">
    <name type="scientific">Ciceribacter selenitireducens ATCC BAA-1503</name>
    <dbReference type="NCBI Taxonomy" id="1336235"/>
    <lineage>
        <taxon>Bacteria</taxon>
        <taxon>Pseudomonadati</taxon>
        <taxon>Pseudomonadota</taxon>
        <taxon>Alphaproteobacteria</taxon>
        <taxon>Hyphomicrobiales</taxon>
        <taxon>Rhizobiaceae</taxon>
        <taxon>Ciceribacter</taxon>
    </lineage>
</organism>
<accession>A0A376AHP3</accession>
<reference evidence="4" key="1">
    <citation type="submission" date="2018-07" db="EMBL/GenBank/DDBJ databases">
        <authorList>
            <person name="Peiro R."/>
            <person name="Begona"/>
            <person name="Cbmso G."/>
            <person name="Lopez M."/>
            <person name="Gonzalez S."/>
        </authorList>
    </citation>
    <scope>NUCLEOTIDE SEQUENCE [LARGE SCALE GENOMIC DNA]</scope>
</reference>
<keyword evidence="2" id="KW-0472">Membrane</keyword>
<dbReference type="AlphaFoldDB" id="A0A376AHP3"/>
<feature type="region of interest" description="Disordered" evidence="1">
    <location>
        <begin position="1"/>
        <end position="27"/>
    </location>
</feature>
<sequence length="61" mass="6815">MPESLSDRDRRIDGQTRDMAQEAKLDSDLESMVPPRWRGSTVIVVLLIVATLVAMLASILF</sequence>
<evidence type="ECO:0000313" key="3">
    <source>
        <dbReference type="EMBL" id="SSC67197.1"/>
    </source>
</evidence>
<name>A0A376AHP3_9HYPH</name>
<proteinExistence type="predicted"/>
<dbReference type="EMBL" id="UEYP01000003">
    <property type="protein sequence ID" value="SSC67197.1"/>
    <property type="molecule type" value="Genomic_DNA"/>
</dbReference>
<evidence type="ECO:0000313" key="4">
    <source>
        <dbReference type="Proteomes" id="UP000254764"/>
    </source>
</evidence>
<dbReference type="OrthoDB" id="8404681at2"/>
<keyword evidence="2" id="KW-0812">Transmembrane</keyword>
<dbReference type="RefSeq" id="WP_115669857.1">
    <property type="nucleotide sequence ID" value="NZ_UEYP01000003.1"/>
</dbReference>
<evidence type="ECO:0000256" key="1">
    <source>
        <dbReference type="SAM" id="MobiDB-lite"/>
    </source>
</evidence>
<keyword evidence="2" id="KW-1133">Transmembrane helix</keyword>
<dbReference type="Proteomes" id="UP000254764">
    <property type="component" value="Unassembled WGS sequence"/>
</dbReference>
<evidence type="ECO:0000256" key="2">
    <source>
        <dbReference type="SAM" id="Phobius"/>
    </source>
</evidence>
<keyword evidence="4" id="KW-1185">Reference proteome</keyword>
<feature type="transmembrane region" description="Helical" evidence="2">
    <location>
        <begin position="37"/>
        <end position="60"/>
    </location>
</feature>
<gene>
    <name evidence="3" type="ORF">RHIZ70_2905</name>
</gene>
<protein>
    <submittedName>
        <fullName evidence="3">Uncharacterized protein</fullName>
    </submittedName>
</protein>